<dbReference type="AlphaFoldDB" id="A0A4Y1WS66"/>
<keyword evidence="1 6" id="KW-0004">4Fe-4S</keyword>
<dbReference type="PANTHER" id="PTHR43076:SF7">
    <property type="entry name" value="AMINODEOXYFUTALOSINE SYNTHASE"/>
    <property type="match status" value="1"/>
</dbReference>
<evidence type="ECO:0000256" key="6">
    <source>
        <dbReference type="PIRSR" id="PIRSR004762-1"/>
    </source>
</evidence>
<dbReference type="EMBL" id="AP019735">
    <property type="protein sequence ID" value="BBL03900.1"/>
    <property type="molecule type" value="Genomic_DNA"/>
</dbReference>
<evidence type="ECO:0000256" key="7">
    <source>
        <dbReference type="PIRSR" id="PIRSR004762-2"/>
    </source>
</evidence>
<dbReference type="InterPro" id="IPR034405">
    <property type="entry name" value="F420"/>
</dbReference>
<evidence type="ECO:0000256" key="5">
    <source>
        <dbReference type="ARBA" id="ARBA00023014"/>
    </source>
</evidence>
<comment type="cofactor">
    <cofactor evidence="6">
        <name>[4Fe-4S] cluster</name>
        <dbReference type="ChEBI" id="CHEBI:49883"/>
    </cofactor>
    <text evidence="6">Binds 1 [4Fe-4S] cluster. The cluster is coordinated with 3 cysteines and an exchangeable S-adenosyl-L-methionine.</text>
</comment>
<evidence type="ECO:0000259" key="8">
    <source>
        <dbReference type="PROSITE" id="PS51918"/>
    </source>
</evidence>
<reference evidence="10" key="1">
    <citation type="submission" date="2019-06" db="EMBL/GenBank/DDBJ databases">
        <title>Alistipes onderdonkii subsp. vulgaris subsp. nov., Alistipes dispar sp. nov. and Alistipes communis sp. nov., isolated from human faeces, and creation of Alistipes onderdonkii subsp. onderdonkii subsp. nov.</title>
        <authorList>
            <person name="Sakamoto M."/>
            <person name="Ikeyama N."/>
            <person name="Ogata Y."/>
            <person name="Suda W."/>
            <person name="Iino T."/>
            <person name="Hattori M."/>
            <person name="Ohkuma M."/>
        </authorList>
    </citation>
    <scope>NUCLEOTIDE SEQUENCE [LARGE SCALE GENOMIC DNA]</scope>
    <source>
        <strain evidence="10">5CBH24</strain>
    </source>
</reference>
<dbReference type="Pfam" id="PF04055">
    <property type="entry name" value="Radical_SAM"/>
    <property type="match status" value="1"/>
</dbReference>
<dbReference type="GO" id="GO:0051539">
    <property type="term" value="F:4 iron, 4 sulfur cluster binding"/>
    <property type="evidence" value="ECO:0007669"/>
    <property type="project" value="UniProtKB-KW"/>
</dbReference>
<feature type="binding site" evidence="6">
    <location>
        <position position="72"/>
    </location>
    <ligand>
        <name>[4Fe-4S] cluster</name>
        <dbReference type="ChEBI" id="CHEBI:49883"/>
        <note>4Fe-4S-S-AdoMet</note>
    </ligand>
</feature>
<dbReference type="SFLD" id="SFLDS00029">
    <property type="entry name" value="Radical_SAM"/>
    <property type="match status" value="1"/>
</dbReference>
<organism evidence="9 10">
    <name type="scientific">Alistipes communis</name>
    <dbReference type="NCBI Taxonomy" id="2585118"/>
    <lineage>
        <taxon>Bacteria</taxon>
        <taxon>Pseudomonadati</taxon>
        <taxon>Bacteroidota</taxon>
        <taxon>Bacteroidia</taxon>
        <taxon>Bacteroidales</taxon>
        <taxon>Rikenellaceae</taxon>
        <taxon>Alistipes</taxon>
    </lineage>
</organism>
<feature type="binding site" evidence="6">
    <location>
        <position position="69"/>
    </location>
    <ligand>
        <name>[4Fe-4S] cluster</name>
        <dbReference type="ChEBI" id="CHEBI:49883"/>
        <note>4Fe-4S-S-AdoMet</note>
    </ligand>
</feature>
<dbReference type="InterPro" id="IPR007197">
    <property type="entry name" value="rSAM"/>
</dbReference>
<dbReference type="NCBIfam" id="TIGR00423">
    <property type="entry name" value="CofH family radical SAM protein"/>
    <property type="match status" value="1"/>
</dbReference>
<evidence type="ECO:0000256" key="3">
    <source>
        <dbReference type="ARBA" id="ARBA00022723"/>
    </source>
</evidence>
<keyword evidence="3" id="KW-0479">Metal-binding</keyword>
<feature type="binding site" evidence="7">
    <location>
        <position position="71"/>
    </location>
    <ligand>
        <name>S-adenosyl-L-methionine</name>
        <dbReference type="ChEBI" id="CHEBI:59789"/>
    </ligand>
</feature>
<feature type="binding site" evidence="7">
    <location>
        <position position="177"/>
    </location>
    <ligand>
        <name>S-adenosyl-L-methionine</name>
        <dbReference type="ChEBI" id="CHEBI:59789"/>
    </ligand>
</feature>
<dbReference type="OrthoDB" id="9802027at2"/>
<keyword evidence="4 6" id="KW-0408">Iron</keyword>
<accession>A0A4Y1WS66</accession>
<dbReference type="Gene3D" id="3.20.20.70">
    <property type="entry name" value="Aldolase class I"/>
    <property type="match status" value="1"/>
</dbReference>
<evidence type="ECO:0000256" key="4">
    <source>
        <dbReference type="ARBA" id="ARBA00023004"/>
    </source>
</evidence>
<dbReference type="SFLD" id="SFLDG01389">
    <property type="entry name" value="menaquinone_synthsis_involved"/>
    <property type="match status" value="1"/>
</dbReference>
<dbReference type="GO" id="GO:0044689">
    <property type="term" value="F:7,8-didemethyl-8-hydroxy-5-deazariboflavin synthase activity"/>
    <property type="evidence" value="ECO:0007669"/>
    <property type="project" value="TreeGrafter"/>
</dbReference>
<evidence type="ECO:0000313" key="9">
    <source>
        <dbReference type="EMBL" id="BBL03900.1"/>
    </source>
</evidence>
<evidence type="ECO:0000313" key="10">
    <source>
        <dbReference type="Proteomes" id="UP000318946"/>
    </source>
</evidence>
<dbReference type="GO" id="GO:0046872">
    <property type="term" value="F:metal ion binding"/>
    <property type="evidence" value="ECO:0007669"/>
    <property type="project" value="UniProtKB-KW"/>
</dbReference>
<name>A0A4Y1WS66_9BACT</name>
<dbReference type="PANTHER" id="PTHR43076">
    <property type="entry name" value="FO SYNTHASE (COFH)"/>
    <property type="match status" value="1"/>
</dbReference>
<proteinExistence type="predicted"/>
<gene>
    <name evidence="9" type="primary">mqnC-2</name>
    <name evidence="9" type="ORF">A5CBH24_12130</name>
</gene>
<evidence type="ECO:0000256" key="2">
    <source>
        <dbReference type="ARBA" id="ARBA00022691"/>
    </source>
</evidence>
<dbReference type="InterPro" id="IPR020050">
    <property type="entry name" value="FO_synthase_su2"/>
</dbReference>
<keyword evidence="10" id="KW-1185">Reference proteome</keyword>
<dbReference type="SMART" id="SM00729">
    <property type="entry name" value="Elp3"/>
    <property type="match status" value="1"/>
</dbReference>
<dbReference type="CDD" id="cd01335">
    <property type="entry name" value="Radical_SAM"/>
    <property type="match status" value="1"/>
</dbReference>
<dbReference type="PROSITE" id="PS51918">
    <property type="entry name" value="RADICAL_SAM"/>
    <property type="match status" value="1"/>
</dbReference>
<dbReference type="Pfam" id="PF19288">
    <property type="entry name" value="CofH_C"/>
    <property type="match status" value="1"/>
</dbReference>
<feature type="binding site" evidence="6">
    <location>
        <position position="65"/>
    </location>
    <ligand>
        <name>[4Fe-4S] cluster</name>
        <dbReference type="ChEBI" id="CHEBI:49883"/>
        <note>4Fe-4S-S-AdoMet</note>
    </ligand>
</feature>
<dbReference type="SFLD" id="SFLDG01064">
    <property type="entry name" value="F420__menaquinone_cofactor_bio"/>
    <property type="match status" value="1"/>
</dbReference>
<keyword evidence="5 6" id="KW-0411">Iron-sulfur</keyword>
<dbReference type="GeneID" id="78341933"/>
<dbReference type="InterPro" id="IPR006638">
    <property type="entry name" value="Elp3/MiaA/NifB-like_rSAM"/>
</dbReference>
<dbReference type="SFLD" id="SFLDF00343">
    <property type="entry name" value="aminofutalosine_synthase_(mqnE"/>
    <property type="match status" value="1"/>
</dbReference>
<dbReference type="InterPro" id="IPR013785">
    <property type="entry name" value="Aldolase_TIM"/>
</dbReference>
<dbReference type="InterPro" id="IPR058240">
    <property type="entry name" value="rSAM_sf"/>
</dbReference>
<sequence length="358" mass="40390">MDSELQHIADKVRSGRRIAAAEALALWRGAPLWLLGELADGRKRAVSGDKVYYNRNFHIEPTNRCVFNCRFCSYRRPKGDPEAWDYSMEEIEAIARAHAGQGMTEVHIVGGVHPDHDLDYYVEMIRRVKAILPEATVKAFTAIELSYMIRRAGLSLEEGLRRLREAGMEAIPGGGAEIFDEEIRARICPDKGSTAEWLAVHEAAHRLGIKTNATILYGHIEGVEHRIDHLDRLRALQDRTGGFNAFIPLKYRNYGNAMSEVGEVSVIEDLRMLAMSRIYLDNIPHVKAYWVMYGKATTELALAFGADDIDGTIDDTTKIYSMAGADDRRPRMTADEMRTIVRHAGLRAVERDTLYNEL</sequence>
<dbReference type="PIRSF" id="PIRSF004762">
    <property type="entry name" value="CHP00423"/>
    <property type="match status" value="1"/>
</dbReference>
<dbReference type="InterPro" id="IPR045567">
    <property type="entry name" value="CofH/MnqC-like_C"/>
</dbReference>
<dbReference type="InterPro" id="IPR022432">
    <property type="entry name" value="MqnE"/>
</dbReference>
<dbReference type="Proteomes" id="UP000318946">
    <property type="component" value="Chromosome"/>
</dbReference>
<dbReference type="RefSeq" id="WP_141412518.1">
    <property type="nucleotide sequence ID" value="NZ_AP019735.1"/>
</dbReference>
<dbReference type="KEGG" id="acou:A5CBH24_12130"/>
<dbReference type="SUPFAM" id="SSF102114">
    <property type="entry name" value="Radical SAM enzymes"/>
    <property type="match status" value="1"/>
</dbReference>
<keyword evidence="2 6" id="KW-0949">S-adenosyl-L-methionine</keyword>
<dbReference type="NCBIfam" id="TIGR03700">
    <property type="entry name" value="mena_SCO4494"/>
    <property type="match status" value="1"/>
</dbReference>
<protein>
    <submittedName>
        <fullName evidence="9">Aminodeoxyfutalosine synthase</fullName>
    </submittedName>
</protein>
<feature type="domain" description="Radical SAM core" evidence="8">
    <location>
        <begin position="51"/>
        <end position="284"/>
    </location>
</feature>
<dbReference type="GO" id="GO:0016765">
    <property type="term" value="F:transferase activity, transferring alkyl or aryl (other than methyl) groups"/>
    <property type="evidence" value="ECO:0007669"/>
    <property type="project" value="InterPro"/>
</dbReference>
<dbReference type="GO" id="GO:0009234">
    <property type="term" value="P:menaquinone biosynthetic process"/>
    <property type="evidence" value="ECO:0007669"/>
    <property type="project" value="InterPro"/>
</dbReference>
<evidence type="ECO:0000256" key="1">
    <source>
        <dbReference type="ARBA" id="ARBA00022485"/>
    </source>
</evidence>